<organism evidence="3 4">
    <name type="scientific">Methylomonas rapida</name>
    <dbReference type="NCBI Taxonomy" id="2963939"/>
    <lineage>
        <taxon>Bacteria</taxon>
        <taxon>Pseudomonadati</taxon>
        <taxon>Pseudomonadota</taxon>
        <taxon>Gammaproteobacteria</taxon>
        <taxon>Methylococcales</taxon>
        <taxon>Methylococcaceae</taxon>
        <taxon>Methylomonas</taxon>
    </lineage>
</organism>
<keyword evidence="1" id="KW-0812">Transmembrane</keyword>
<dbReference type="Proteomes" id="UP001162780">
    <property type="component" value="Chromosome"/>
</dbReference>
<evidence type="ECO:0000313" key="4">
    <source>
        <dbReference type="Proteomes" id="UP001162780"/>
    </source>
</evidence>
<keyword evidence="1" id="KW-0472">Membrane</keyword>
<feature type="transmembrane region" description="Helical" evidence="1">
    <location>
        <begin position="353"/>
        <end position="372"/>
    </location>
</feature>
<feature type="signal peptide" evidence="2">
    <location>
        <begin position="1"/>
        <end position="22"/>
    </location>
</feature>
<dbReference type="RefSeq" id="WP_255190138.1">
    <property type="nucleotide sequence ID" value="NZ_CP113517.1"/>
</dbReference>
<sequence length="380" mass="38113">MQVHFQLTAIALLLGASGISQAALTTTSGPINFTGSASVTAAQDYPNDPYASGPKSLTNTNDGASAATVSVARFNAAMGVLTGVDLQLNSNRTQSISGSGYKGNGEGKTVSGSGASSAALVAAGAQIPLAPAISLEGGSCSLAMGKTGNISCNWGPSTSEATATHGTASVDSSNLDAYAGTGSVDATLTLPSLSATVTQSSYKGQASGSSATYTVDWSGTLQASYSYLLHALASFDTDAETTSLTLDFGNVAQNSTASLNFRLFNLANADRIGLDLDSVIASGDAGAFDTGLSAFADLAQGGSQSFIANLLTANAGSFSAQYLLNLSDADFGAGSTRQNYQLTLNLIGNVTAVPLPGAVWLFGSALLGFVGIGRRKRSLA</sequence>
<keyword evidence="4" id="KW-1185">Reference proteome</keyword>
<gene>
    <name evidence="3" type="ORF">NM686_001275</name>
</gene>
<dbReference type="EMBL" id="CP113517">
    <property type="protein sequence ID" value="WAR45169.1"/>
    <property type="molecule type" value="Genomic_DNA"/>
</dbReference>
<protein>
    <submittedName>
        <fullName evidence="3">Choice-of-anchor E domain-containing protein</fullName>
    </submittedName>
</protein>
<proteinExistence type="predicted"/>
<name>A0ABY7GKZ7_9GAMM</name>
<evidence type="ECO:0000256" key="2">
    <source>
        <dbReference type="SAM" id="SignalP"/>
    </source>
</evidence>
<evidence type="ECO:0000313" key="3">
    <source>
        <dbReference type="EMBL" id="WAR45169.1"/>
    </source>
</evidence>
<feature type="chain" id="PRO_5046054861" evidence="2">
    <location>
        <begin position="23"/>
        <end position="380"/>
    </location>
</feature>
<keyword evidence="1" id="KW-1133">Transmembrane helix</keyword>
<evidence type="ECO:0000256" key="1">
    <source>
        <dbReference type="SAM" id="Phobius"/>
    </source>
</evidence>
<keyword evidence="2" id="KW-0732">Signal</keyword>
<dbReference type="NCBIfam" id="NF033208">
    <property type="entry name" value="choice_anch_E"/>
    <property type="match status" value="1"/>
</dbReference>
<accession>A0ABY7GKZ7</accession>
<reference evidence="3" key="1">
    <citation type="submission" date="2022-11" db="EMBL/GenBank/DDBJ databases">
        <title>Methylomonas rapida sp. nov., Carotenoid-Producing Obligate Methanotrophs with High Growth Characteristics and Biotechnological Potential.</title>
        <authorList>
            <person name="Tikhonova E.N."/>
            <person name="Suleimanov R.Z."/>
            <person name="Miroshnikov K."/>
            <person name="Oshkin I.Y."/>
            <person name="Belova S.E."/>
            <person name="Danilova O.V."/>
            <person name="Ashikhmin A."/>
            <person name="Konopkin A."/>
            <person name="But S.Y."/>
            <person name="Khmelenina V.N."/>
            <person name="Kuznetsov N."/>
            <person name="Pimenov N.V."/>
            <person name="Dedysh S.N."/>
        </authorList>
    </citation>
    <scope>NUCLEOTIDE SEQUENCE</scope>
    <source>
        <strain evidence="3">MP1</strain>
    </source>
</reference>